<evidence type="ECO:0000313" key="1">
    <source>
        <dbReference type="EMBL" id="CDW24824.1"/>
    </source>
</evidence>
<dbReference type="EMBL" id="HACA01007463">
    <property type="protein sequence ID" value="CDW24824.1"/>
    <property type="molecule type" value="Transcribed_RNA"/>
</dbReference>
<accession>A0A0K2TFM1</accession>
<sequence length="58" mass="6497">MIWINRIVTNYSCIIKSGITDIMDNIIFLNAKKKKKSGKLCVGTIGHPPDSYVLCLLD</sequence>
<organism evidence="1">
    <name type="scientific">Lepeophtheirus salmonis</name>
    <name type="common">Salmon louse</name>
    <name type="synonym">Caligus salmonis</name>
    <dbReference type="NCBI Taxonomy" id="72036"/>
    <lineage>
        <taxon>Eukaryota</taxon>
        <taxon>Metazoa</taxon>
        <taxon>Ecdysozoa</taxon>
        <taxon>Arthropoda</taxon>
        <taxon>Crustacea</taxon>
        <taxon>Multicrustacea</taxon>
        <taxon>Hexanauplia</taxon>
        <taxon>Copepoda</taxon>
        <taxon>Siphonostomatoida</taxon>
        <taxon>Caligidae</taxon>
        <taxon>Lepeophtheirus</taxon>
    </lineage>
</organism>
<name>A0A0K2TFM1_LEPSM</name>
<reference evidence="1" key="1">
    <citation type="submission" date="2014-05" db="EMBL/GenBank/DDBJ databases">
        <authorList>
            <person name="Chronopoulou M."/>
        </authorList>
    </citation>
    <scope>NUCLEOTIDE SEQUENCE</scope>
    <source>
        <tissue evidence="1">Whole organism</tissue>
    </source>
</reference>
<proteinExistence type="predicted"/>
<dbReference type="AlphaFoldDB" id="A0A0K2TFM1"/>
<protein>
    <submittedName>
        <fullName evidence="1">Uncharacterized protein</fullName>
    </submittedName>
</protein>